<reference evidence="3 4" key="1">
    <citation type="journal article" date="2023" name="Commun. Biol.">
        <title>Genome analysis of Parmales, the sister group of diatoms, reveals the evolutionary specialization of diatoms from phago-mixotrophs to photoautotrophs.</title>
        <authorList>
            <person name="Ban H."/>
            <person name="Sato S."/>
            <person name="Yoshikawa S."/>
            <person name="Yamada K."/>
            <person name="Nakamura Y."/>
            <person name="Ichinomiya M."/>
            <person name="Sato N."/>
            <person name="Blanc-Mathieu R."/>
            <person name="Endo H."/>
            <person name="Kuwata A."/>
            <person name="Ogata H."/>
        </authorList>
    </citation>
    <scope>NUCLEOTIDE SEQUENCE [LARGE SCALE GENOMIC DNA]</scope>
</reference>
<gene>
    <name evidence="3" type="ORF">TeGR_g9295</name>
</gene>
<dbReference type="InterPro" id="IPR010987">
    <property type="entry name" value="Glutathione-S-Trfase_C-like"/>
</dbReference>
<dbReference type="PANTHER" id="PTHR43986">
    <property type="entry name" value="ELONGATION FACTOR 1-GAMMA"/>
    <property type="match status" value="1"/>
</dbReference>
<dbReference type="InterPro" id="IPR036282">
    <property type="entry name" value="Glutathione-S-Trfase_C_sf"/>
</dbReference>
<keyword evidence="4" id="KW-1185">Reference proteome</keyword>
<dbReference type="SUPFAM" id="SSF47616">
    <property type="entry name" value="GST C-terminal domain-like"/>
    <property type="match status" value="1"/>
</dbReference>
<protein>
    <recommendedName>
        <fullName evidence="5">Glutathione S-transferase</fullName>
    </recommendedName>
</protein>
<dbReference type="Proteomes" id="UP001165060">
    <property type="component" value="Unassembled WGS sequence"/>
</dbReference>
<dbReference type="SUPFAM" id="SSF52833">
    <property type="entry name" value="Thioredoxin-like"/>
    <property type="match status" value="1"/>
</dbReference>
<evidence type="ECO:0000259" key="2">
    <source>
        <dbReference type="PROSITE" id="PS50405"/>
    </source>
</evidence>
<dbReference type="InterPro" id="IPR036249">
    <property type="entry name" value="Thioredoxin-like_sf"/>
</dbReference>
<dbReference type="SFLD" id="SFLDS00019">
    <property type="entry name" value="Glutathione_Transferase_(cytos"/>
    <property type="match status" value="1"/>
</dbReference>
<dbReference type="CDD" id="cd03044">
    <property type="entry name" value="GST_N_EF1Bgamma"/>
    <property type="match status" value="1"/>
</dbReference>
<comment type="caution">
    <text evidence="3">The sequence shown here is derived from an EMBL/GenBank/DDBJ whole genome shotgun (WGS) entry which is preliminary data.</text>
</comment>
<dbReference type="Gene3D" id="1.20.1050.10">
    <property type="match status" value="1"/>
</dbReference>
<dbReference type="InterPro" id="IPR040079">
    <property type="entry name" value="Glutathione_S-Trfase"/>
</dbReference>
<name>A0ABQ6N4N7_9STRA</name>
<dbReference type="EMBL" id="BRYB01002153">
    <property type="protein sequence ID" value="GMI40423.1"/>
    <property type="molecule type" value="Genomic_DNA"/>
</dbReference>
<sequence length="158" mass="17274">MALTLYTFPGNFRAFKALIAAEYNGLEVETADFDAAAAALSPLGKAPVLQTPAGVVFESNAIARYLAKARRDTELSGSSFLEQAQVDSWVDFSAHEIELPASVWTYPVLGYMEFNLAAYNKAQVDLAAGLKKLNDFLLTRTYLVGEKVSERAKRASEQ</sequence>
<dbReference type="InterPro" id="IPR004045">
    <property type="entry name" value="Glutathione_S-Trfase_N"/>
</dbReference>
<dbReference type="Pfam" id="PF02798">
    <property type="entry name" value="GST_N"/>
    <property type="match status" value="1"/>
</dbReference>
<dbReference type="PANTHER" id="PTHR43986:SF1">
    <property type="entry name" value="ELONGATION FACTOR 1-GAMMA"/>
    <property type="match status" value="1"/>
</dbReference>
<feature type="domain" description="GST N-terminal" evidence="1">
    <location>
        <begin position="1"/>
        <end position="74"/>
    </location>
</feature>
<proteinExistence type="predicted"/>
<organism evidence="3 4">
    <name type="scientific">Tetraparma gracilis</name>
    <dbReference type="NCBI Taxonomy" id="2962635"/>
    <lineage>
        <taxon>Eukaryota</taxon>
        <taxon>Sar</taxon>
        <taxon>Stramenopiles</taxon>
        <taxon>Ochrophyta</taxon>
        <taxon>Bolidophyceae</taxon>
        <taxon>Parmales</taxon>
        <taxon>Triparmaceae</taxon>
        <taxon>Tetraparma</taxon>
    </lineage>
</organism>
<dbReference type="InterPro" id="IPR050802">
    <property type="entry name" value="EF-GSTs"/>
</dbReference>
<evidence type="ECO:0000313" key="3">
    <source>
        <dbReference type="EMBL" id="GMI40423.1"/>
    </source>
</evidence>
<feature type="domain" description="GST C-terminal" evidence="2">
    <location>
        <begin position="79"/>
        <end position="158"/>
    </location>
</feature>
<evidence type="ECO:0000259" key="1">
    <source>
        <dbReference type="PROSITE" id="PS50404"/>
    </source>
</evidence>
<evidence type="ECO:0000313" key="4">
    <source>
        <dbReference type="Proteomes" id="UP001165060"/>
    </source>
</evidence>
<dbReference type="PROSITE" id="PS50404">
    <property type="entry name" value="GST_NTER"/>
    <property type="match status" value="1"/>
</dbReference>
<accession>A0ABQ6N4N7</accession>
<dbReference type="Gene3D" id="3.40.30.10">
    <property type="entry name" value="Glutaredoxin"/>
    <property type="match status" value="1"/>
</dbReference>
<evidence type="ECO:0008006" key="5">
    <source>
        <dbReference type="Google" id="ProtNLM"/>
    </source>
</evidence>
<dbReference type="PROSITE" id="PS50405">
    <property type="entry name" value="GST_CTER"/>
    <property type="match status" value="1"/>
</dbReference>